<feature type="transmembrane region" description="Helical" evidence="1">
    <location>
        <begin position="135"/>
        <end position="157"/>
    </location>
</feature>
<feature type="domain" description="SGNH hydrolase-type esterase" evidence="2">
    <location>
        <begin position="43"/>
        <end position="196"/>
    </location>
</feature>
<name>D1B186_SULD5</name>
<dbReference type="GO" id="GO:0004622">
    <property type="term" value="F:phosphatidylcholine lysophospholipase activity"/>
    <property type="evidence" value="ECO:0007669"/>
    <property type="project" value="TreeGrafter"/>
</dbReference>
<dbReference type="HOGENOM" id="CLU_051180_1_2_7"/>
<gene>
    <name evidence="3" type="ordered locus">Sdel_0825</name>
</gene>
<keyword evidence="4" id="KW-1185">Reference proteome</keyword>
<dbReference type="AlphaFoldDB" id="D1B186"/>
<dbReference type="Pfam" id="PF13472">
    <property type="entry name" value="Lipase_GDSL_2"/>
    <property type="match status" value="1"/>
</dbReference>
<dbReference type="InterPro" id="IPR013830">
    <property type="entry name" value="SGNH_hydro"/>
</dbReference>
<keyword evidence="1" id="KW-1133">Transmembrane helix</keyword>
<feature type="transmembrane region" description="Helical" evidence="1">
    <location>
        <begin position="6"/>
        <end position="23"/>
    </location>
</feature>
<reference evidence="4" key="1">
    <citation type="submission" date="2009-11" db="EMBL/GenBank/DDBJ databases">
        <title>The complete genome of Sulfurospirillum deleyianum DSM 6946.</title>
        <authorList>
            <consortium name="US DOE Joint Genome Institute (JGI-PGF)"/>
            <person name="Lucas S."/>
            <person name="Copeland A."/>
            <person name="Lapidus A."/>
            <person name="Glavina del Rio T."/>
            <person name="Dalin E."/>
            <person name="Tice H."/>
            <person name="Bruce D."/>
            <person name="Goodwin L."/>
            <person name="Pitluck S."/>
            <person name="Kyrpides N."/>
            <person name="Mavromatis K."/>
            <person name="Ivanova N."/>
            <person name="Ovchinnikova G."/>
            <person name="Munk A.C."/>
            <person name="Lu M."/>
            <person name="Brettin T."/>
            <person name="Detter J.C."/>
            <person name="Han C."/>
            <person name="Tapia R."/>
            <person name="Larimer F."/>
            <person name="Land M."/>
            <person name="Hauser L."/>
            <person name="Markowitz V."/>
            <person name="Cheng J.F."/>
            <person name="Hugenholtz P."/>
            <person name="Woyke T."/>
            <person name="Wu D."/>
            <person name="Aumann P."/>
            <person name="Schneider S."/>
            <person name="Lang E."/>
            <person name="Spring S."/>
            <person name="Klenk H.P."/>
            <person name="Eisen J.A."/>
        </authorList>
    </citation>
    <scope>NUCLEOTIDE SEQUENCE [LARGE SCALE GENOMIC DNA]</scope>
    <source>
        <strain evidence="4">ATCC 51133 / DSM 6946 / 5175</strain>
    </source>
</reference>
<dbReference type="KEGG" id="sdl:Sdel_0825"/>
<accession>D1B186</accession>
<keyword evidence="1" id="KW-0472">Membrane</keyword>
<dbReference type="InterPro" id="IPR051532">
    <property type="entry name" value="Ester_Hydrolysis_Enzymes"/>
</dbReference>
<dbReference type="EMBL" id="CP001816">
    <property type="protein sequence ID" value="ACZ11856.1"/>
    <property type="molecule type" value="Genomic_DNA"/>
</dbReference>
<dbReference type="PANTHER" id="PTHR30383">
    <property type="entry name" value="THIOESTERASE 1/PROTEASE 1/LYSOPHOSPHOLIPASE L1"/>
    <property type="match status" value="1"/>
</dbReference>
<dbReference type="RefSeq" id="WP_012856620.1">
    <property type="nucleotide sequence ID" value="NC_013512.1"/>
</dbReference>
<evidence type="ECO:0000313" key="4">
    <source>
        <dbReference type="Proteomes" id="UP000002222"/>
    </source>
</evidence>
<protein>
    <submittedName>
        <fullName evidence="3">Lipolytic protein G-D-S-L family</fullName>
    </submittedName>
</protein>
<evidence type="ECO:0000313" key="3">
    <source>
        <dbReference type="EMBL" id="ACZ11856.1"/>
    </source>
</evidence>
<sequence>MGIFTLRNVVFLMLLMGAFHYFSTTKEVDNHSLILPLDTKILAFGDSLTLGTGATPSQSYPSILSELVHAPVINAGISGEISAQGLERLPKLLQEHKPDILILCHGGNDILRKVNSAQTKENLSKMVSLAREKGVYVLLVGVPIMGTLSFGISPLYYDVAKAHNIELDDESLKEIFNHENTLKADRVHPNSEGYALMAKNIAIILSEHYHPSAKTF</sequence>
<organism evidence="3 4">
    <name type="scientific">Sulfurospirillum deleyianum (strain ATCC 51133 / DSM 6946 / 5175)</name>
    <dbReference type="NCBI Taxonomy" id="525898"/>
    <lineage>
        <taxon>Bacteria</taxon>
        <taxon>Pseudomonadati</taxon>
        <taxon>Campylobacterota</taxon>
        <taxon>Epsilonproteobacteria</taxon>
        <taxon>Campylobacterales</taxon>
        <taxon>Sulfurospirillaceae</taxon>
        <taxon>Sulfurospirillum</taxon>
    </lineage>
</organism>
<evidence type="ECO:0000259" key="2">
    <source>
        <dbReference type="Pfam" id="PF13472"/>
    </source>
</evidence>
<proteinExistence type="predicted"/>
<dbReference type="CDD" id="cd01822">
    <property type="entry name" value="Lysophospholipase_L1_like"/>
    <property type="match status" value="1"/>
</dbReference>
<keyword evidence="1" id="KW-0812">Transmembrane</keyword>
<dbReference type="OrthoDB" id="9786188at2"/>
<dbReference type="Proteomes" id="UP000002222">
    <property type="component" value="Chromosome"/>
</dbReference>
<evidence type="ECO:0000256" key="1">
    <source>
        <dbReference type="SAM" id="Phobius"/>
    </source>
</evidence>
<dbReference type="Gene3D" id="3.40.50.1110">
    <property type="entry name" value="SGNH hydrolase"/>
    <property type="match status" value="1"/>
</dbReference>
<reference evidence="3 4" key="2">
    <citation type="journal article" date="2010" name="Stand. Genomic Sci.">
        <title>Complete genome sequence of Sulfurospirillum deleyianum type strain (5175).</title>
        <authorList>
            <person name="Sikorski J."/>
            <person name="Lapidus A."/>
            <person name="Copeland A."/>
            <person name="Glavina Del Rio T."/>
            <person name="Nolan M."/>
            <person name="Lucas S."/>
            <person name="Chen F."/>
            <person name="Tice H."/>
            <person name="Cheng J.F."/>
            <person name="Saunders E."/>
            <person name="Bruce D."/>
            <person name="Goodwin L."/>
            <person name="Pitluck S."/>
            <person name="Ovchinnikova G."/>
            <person name="Pati A."/>
            <person name="Ivanova N."/>
            <person name="Mavromatis K."/>
            <person name="Chen A."/>
            <person name="Palaniappan K."/>
            <person name="Chain P."/>
            <person name="Land M."/>
            <person name="Hauser L."/>
            <person name="Chang Y.J."/>
            <person name="Jeffries C.D."/>
            <person name="Brettin T."/>
            <person name="Detter J.C."/>
            <person name="Han C."/>
            <person name="Rohde M."/>
            <person name="Lang E."/>
            <person name="Spring S."/>
            <person name="Goker M."/>
            <person name="Bristow J."/>
            <person name="Eisen J.A."/>
            <person name="Markowitz V."/>
            <person name="Hugenholtz P."/>
            <person name="Kyrpides N.C."/>
            <person name="Klenk H.P."/>
        </authorList>
    </citation>
    <scope>NUCLEOTIDE SEQUENCE [LARGE SCALE GENOMIC DNA]</scope>
    <source>
        <strain evidence="4">ATCC 51133 / DSM 6946 / 5175</strain>
    </source>
</reference>
<dbReference type="SUPFAM" id="SSF52266">
    <property type="entry name" value="SGNH hydrolase"/>
    <property type="match status" value="1"/>
</dbReference>
<dbReference type="PANTHER" id="PTHR30383:SF24">
    <property type="entry name" value="THIOESTERASE 1_PROTEASE 1_LYSOPHOSPHOLIPASE L1"/>
    <property type="match status" value="1"/>
</dbReference>
<dbReference type="STRING" id="525898.Sdel_0825"/>
<dbReference type="eggNOG" id="COG2755">
    <property type="taxonomic scope" value="Bacteria"/>
</dbReference>
<dbReference type="InterPro" id="IPR036514">
    <property type="entry name" value="SGNH_hydro_sf"/>
</dbReference>